<feature type="transmembrane region" description="Helical" evidence="14">
    <location>
        <begin position="217"/>
        <end position="234"/>
    </location>
</feature>
<feature type="transmembrane region" description="Helical" evidence="14">
    <location>
        <begin position="148"/>
        <end position="164"/>
    </location>
</feature>
<dbReference type="PIRSF" id="PIRSF028810">
    <property type="entry name" value="Alpha1_2_glucosyltferase_Alg10"/>
    <property type="match status" value="1"/>
</dbReference>
<feature type="transmembrane region" description="Helical" evidence="14">
    <location>
        <begin position="281"/>
        <end position="303"/>
    </location>
</feature>
<feature type="transmembrane region" description="Helical" evidence="14">
    <location>
        <begin position="428"/>
        <end position="447"/>
    </location>
</feature>
<evidence type="ECO:0000313" key="15">
    <source>
        <dbReference type="EMBL" id="CAB3221164.1"/>
    </source>
</evidence>
<evidence type="ECO:0000256" key="7">
    <source>
        <dbReference type="ARBA" id="ARBA00022679"/>
    </source>
</evidence>
<evidence type="ECO:0000256" key="14">
    <source>
        <dbReference type="PIRNR" id="PIRNR028810"/>
    </source>
</evidence>
<evidence type="ECO:0000256" key="1">
    <source>
        <dbReference type="ARBA" id="ARBA00004477"/>
    </source>
</evidence>
<evidence type="ECO:0000256" key="4">
    <source>
        <dbReference type="ARBA" id="ARBA00011967"/>
    </source>
</evidence>
<evidence type="ECO:0000256" key="8">
    <source>
        <dbReference type="ARBA" id="ARBA00022692"/>
    </source>
</evidence>
<feature type="transmembrane region" description="Helical" evidence="14">
    <location>
        <begin position="176"/>
        <end position="197"/>
    </location>
</feature>
<keyword evidence="9" id="KW-0256">Endoplasmic reticulum</keyword>
<comment type="function">
    <text evidence="12">Dol-P-Glc:Glc(2)Man(9)GlcNAc(2)-PP-Dol alpha-1,2-glucosyltransferase that operates in the biosynthetic pathway of dolichol-linked oligosaccharides, the glycan precursors employed in protein asparagine (N)-glycosylation. The assembly of dolichol-linked oligosaccharides begins on the cytosolic side of the endoplasmic reticulum membrane and finishes in its lumen. The sequential addition of sugars to dolichol pyrophosphate produces dolichol-linked oligosaccharides containing fourteen sugars, including two GlcNAcs, nine mannoses and three glucoses. Once assembled, the oligosaccharide is transferred from the lipid to nascent proteins by oligosaccharyltransferases. In the lumen of the endoplasmic reticulum, adds the third and last glucose residue from dolichyl phosphate glucose (Dol-P-Glc) onto the lipid-linked oligosaccharide intermediate Glc(2)Man(9)GlcNAc(2)-PP-Dol to produce Glc(3)Man(9)GlcNAc(2)-PP-Dol.</text>
</comment>
<dbReference type="InterPro" id="IPR016900">
    <property type="entry name" value="Alg10"/>
</dbReference>
<feature type="transmembrane region" description="Helical" evidence="14">
    <location>
        <begin position="384"/>
        <end position="404"/>
    </location>
</feature>
<dbReference type="GO" id="GO:0106073">
    <property type="term" value="F:dolichyl pyrophosphate Glc2Man9GlcNAc2 alpha-1,2-glucosyltransferase activity"/>
    <property type="evidence" value="ECO:0007669"/>
    <property type="project" value="UniProtKB-UniRule"/>
</dbReference>
<evidence type="ECO:0000256" key="9">
    <source>
        <dbReference type="ARBA" id="ARBA00022824"/>
    </source>
</evidence>
<keyword evidence="10 14" id="KW-1133">Transmembrane helix</keyword>
<gene>
    <name evidence="15" type="primary">Alg10b</name>
</gene>
<dbReference type="EMBL" id="LR782858">
    <property type="protein sequence ID" value="CAB3221164.1"/>
    <property type="molecule type" value="mRNA"/>
</dbReference>
<keyword evidence="6 14" id="KW-0328">Glycosyltransferase</keyword>
<evidence type="ECO:0000256" key="12">
    <source>
        <dbReference type="ARBA" id="ARBA00044727"/>
    </source>
</evidence>
<dbReference type="EC" id="2.4.1.256" evidence="4 14"/>
<comment type="caution">
    <text evidence="14">Lacks conserved residue(s) required for the propagation of feature annotation.</text>
</comment>
<evidence type="ECO:0000256" key="11">
    <source>
        <dbReference type="ARBA" id="ARBA00023136"/>
    </source>
</evidence>
<feature type="transmembrane region" description="Helical" evidence="14">
    <location>
        <begin position="87"/>
        <end position="105"/>
    </location>
</feature>
<comment type="subcellular location">
    <subcellularLocation>
        <location evidence="1">Endoplasmic reticulum membrane</location>
        <topology evidence="1">Multi-pass membrane protein</topology>
    </subcellularLocation>
</comment>
<evidence type="ECO:0000256" key="13">
    <source>
        <dbReference type="ARBA" id="ARBA00048064"/>
    </source>
</evidence>
<evidence type="ECO:0000256" key="3">
    <source>
        <dbReference type="ARBA" id="ARBA00010600"/>
    </source>
</evidence>
<name>A0A6F9D6S3_9ASCI</name>
<organism evidence="15">
    <name type="scientific">Phallusia mammillata</name>
    <dbReference type="NCBI Taxonomy" id="59560"/>
    <lineage>
        <taxon>Eukaryota</taxon>
        <taxon>Metazoa</taxon>
        <taxon>Chordata</taxon>
        <taxon>Tunicata</taxon>
        <taxon>Ascidiacea</taxon>
        <taxon>Phlebobranchia</taxon>
        <taxon>Ascidiidae</taxon>
        <taxon>Phallusia</taxon>
    </lineage>
</organism>
<keyword evidence="7 15" id="KW-0808">Transferase</keyword>
<proteinExistence type="evidence at transcript level"/>
<dbReference type="Pfam" id="PF04922">
    <property type="entry name" value="DIE2_ALG10"/>
    <property type="match status" value="1"/>
</dbReference>
<dbReference type="AlphaFoldDB" id="A0A6F9D6S3"/>
<evidence type="ECO:0000256" key="2">
    <source>
        <dbReference type="ARBA" id="ARBA00004922"/>
    </source>
</evidence>
<feature type="transmembrane region" description="Helical" evidence="14">
    <location>
        <begin position="353"/>
        <end position="372"/>
    </location>
</feature>
<protein>
    <recommendedName>
        <fullName evidence="5 14">Dol-P-Glc:Glc(2)Man(9)GlcNAc(2)-PP-Dol alpha-1,2-glucosyltransferase</fullName>
        <ecNumber evidence="4 14">2.4.1.256</ecNumber>
    </recommendedName>
</protein>
<evidence type="ECO:0000256" key="6">
    <source>
        <dbReference type="ARBA" id="ARBA00022676"/>
    </source>
</evidence>
<dbReference type="GO" id="GO:0006488">
    <property type="term" value="P:dolichol-linked oligosaccharide biosynthetic process"/>
    <property type="evidence" value="ECO:0007669"/>
    <property type="project" value="UniProtKB-UniRule"/>
</dbReference>
<dbReference type="PANTHER" id="PTHR12989:SF10">
    <property type="entry name" value="DOL-P-GLC:GLC(2)MAN(9)GLCNAC(2)-PP-DOL ALPHA-1,2-GLUCOSYLTRANSFERASE-RELATED"/>
    <property type="match status" value="1"/>
</dbReference>
<evidence type="ECO:0000256" key="10">
    <source>
        <dbReference type="ARBA" id="ARBA00022989"/>
    </source>
</evidence>
<feature type="transmembrane region" description="Helical" evidence="14">
    <location>
        <begin position="241"/>
        <end position="261"/>
    </location>
</feature>
<comment type="catalytic activity">
    <reaction evidence="13">
        <text>an alpha-D-Glc-(1-&gt;3)-alpha-D-Glc-(1-&gt;3)-alpha-D-Man-(1-&gt;2)-alpha-D-Man-(1-&gt;2)-alpha-D-Man-(1-&gt;3)-[alpha-D-Man-(1-&gt;2)-alpha-D-Man-(1-&gt;3)-[alpha-D-Man-(1-&gt;2)-alpha-D-Man-(1-&gt;6)]-alpha-D-Man-(1-&gt;6)]-beta-D-Man-(1-&gt;4)-beta-D-GlcNAc-(1-&gt;4)-alpha-D-GlcNAc-diphospho-di-trans,poly-cis-dolichol + a di-trans,poly-cis-dolichyl beta-D-glucosyl phosphate = a alpha-D-Glc-(1-&gt;2)-alpha-D-Glc-(1-&gt;3)-alpha-D-Glc-(1-&gt;3)-alpha-D-Man-(1-&gt;2)-alpha-D-Man-(1-&gt;2)-alpha-D-Man-(1-&gt;3)-[alpha-D-Man-(1-&gt;2)-alpha-D-Man-(1-&gt;3)-[alpha-D-Man-(1-&gt;2)-alpha-D-Man-(1-&gt;6)]-alpha-D-Man-(1-&gt;6)]-beta-D-Man-(1-&gt;4)-beta-D-GlcNAc-(1-&gt;4)-alpha-D-GlcNAc-diphospho-di-trans,poly-cis-dolichol + a di-trans,poly-cis-dolichyl phosphate + H(+)</text>
        <dbReference type="Rhea" id="RHEA:29543"/>
        <dbReference type="Rhea" id="RHEA-COMP:19498"/>
        <dbReference type="Rhea" id="RHEA-COMP:19502"/>
        <dbReference type="Rhea" id="RHEA-COMP:19512"/>
        <dbReference type="Rhea" id="RHEA-COMP:19522"/>
        <dbReference type="ChEBI" id="CHEBI:15378"/>
        <dbReference type="ChEBI" id="CHEBI:57525"/>
        <dbReference type="ChEBI" id="CHEBI:57683"/>
        <dbReference type="ChEBI" id="CHEBI:132522"/>
        <dbReference type="ChEBI" id="CHEBI:132523"/>
        <dbReference type="EC" id="2.4.1.256"/>
    </reaction>
    <physiologicalReaction direction="left-to-right" evidence="13">
        <dbReference type="Rhea" id="RHEA:29544"/>
    </physiologicalReaction>
</comment>
<keyword evidence="8 14" id="KW-0812">Transmembrane</keyword>
<comment type="similarity">
    <text evidence="3 14">Belongs to the ALG10 glucosyltransferase family.</text>
</comment>
<dbReference type="PANTHER" id="PTHR12989">
    <property type="entry name" value="ALPHA-1,2-GLUCOSYLTRANSFERASE ALG10"/>
    <property type="match status" value="1"/>
</dbReference>
<accession>A0A6F9D6S3</accession>
<comment type="pathway">
    <text evidence="2">Protein modification; protein glycosylation.</text>
</comment>
<dbReference type="GO" id="GO:0005789">
    <property type="term" value="C:endoplasmic reticulum membrane"/>
    <property type="evidence" value="ECO:0007669"/>
    <property type="project" value="UniProtKB-SubCell"/>
</dbReference>
<reference evidence="15" key="1">
    <citation type="submission" date="2020-04" db="EMBL/GenBank/DDBJ databases">
        <authorList>
            <person name="Neveu A P."/>
        </authorList>
    </citation>
    <scope>NUCLEOTIDE SEQUENCE</scope>
    <source>
        <tissue evidence="15">Whole embryo</tissue>
    </source>
</reference>
<evidence type="ECO:0000256" key="5">
    <source>
        <dbReference type="ARBA" id="ARBA00018512"/>
    </source>
</evidence>
<sequence>MWWLVAGYAAVTSVLFQIIYDAQPTPFIDEIFHVPQAQQFCNKNFAEWDPKITTLPGMYIGSFIVSLIPSLFVGNACSVWALRFLNIVYNTLVLVLSYNILLELWKSTNESKEKKGKEEDVDLKLCALVIGLFPLLYFYSFLYYTEPGSTFLILAAYLFCLKGQHRVASILSALSIIFRQTNVVWTIFMAGTIVAKHIDDLSEMEKIKTSAEVKDKFARFLAKVMLFVVRYLLVLEHLLTIGLLIWPYAVVVICFGLFVYVNNGVAVGDKDSHKAVLHLAQILYFSGFMLFFSSPVLITMDKIKRFVAAVQKHKALCITSAVASLYVLAFHTYEHPYMLADNRHYVFYLWRWILGRFVFRYCVIPVYIYAFWSINDSISITNATLLKTVLGACIVAVLAMHRLIEFRYFILPYILIRLHLKEQTRKTLLLEILLHVCVNAFTIMVFLQKTFAWPDLSEPQRIIW</sequence>
<feature type="transmembrane region" description="Helical" evidence="14">
    <location>
        <begin position="58"/>
        <end position="81"/>
    </location>
</feature>
<keyword evidence="11 14" id="KW-0472">Membrane</keyword>